<sequence>MKVLSFLIIMVSFLFASGIDFEDSLKKAQAKALKEKKPLMIMYSTPTCPECNYMKKKVFKNSEVSSYVNENFVSVIMDIKEQEKELPYKFIGIPTLFFADAKDMKLISKSLGGMREKEFLTLLKSIEK</sequence>
<name>A0AAX2AAK6_9BACT</name>
<dbReference type="PROSITE" id="PS51354">
    <property type="entry name" value="GLUTAREDOXIN_2"/>
    <property type="match status" value="1"/>
</dbReference>
<dbReference type="EMBL" id="PDKM01000001">
    <property type="protein sequence ID" value="RXK10929.1"/>
    <property type="molecule type" value="Genomic_DNA"/>
</dbReference>
<dbReference type="InterPro" id="IPR051099">
    <property type="entry name" value="AGR/TXD"/>
</dbReference>
<dbReference type="PANTHER" id="PTHR15337">
    <property type="entry name" value="ANTERIOR GRADIENT PROTEIN-RELATED"/>
    <property type="match status" value="1"/>
</dbReference>
<protein>
    <submittedName>
        <fullName evidence="5">Thioredoxin family protein</fullName>
    </submittedName>
    <submittedName>
        <fullName evidence="4">Thioredoxin-related protein, SoxW family</fullName>
    </submittedName>
</protein>
<evidence type="ECO:0000313" key="7">
    <source>
        <dbReference type="Proteomes" id="UP000289193"/>
    </source>
</evidence>
<dbReference type="Gene3D" id="3.40.30.10">
    <property type="entry name" value="Glutaredoxin"/>
    <property type="match status" value="1"/>
</dbReference>
<feature type="signal peptide" evidence="2">
    <location>
        <begin position="1"/>
        <end position="16"/>
    </location>
</feature>
<proteinExistence type="predicted"/>
<reference evidence="4 6" key="2">
    <citation type="submission" date="2018-07" db="EMBL/GenBank/DDBJ databases">
        <title>Complete genome of the Arcobacter bivalviorum type strain LMG 26154.</title>
        <authorList>
            <person name="Miller W.G."/>
            <person name="Yee E."/>
            <person name="Bono J.L."/>
        </authorList>
    </citation>
    <scope>NUCLEOTIDE SEQUENCE [LARGE SCALE GENOMIC DNA]</scope>
    <source>
        <strain evidence="4 6">LMG 26154</strain>
    </source>
</reference>
<evidence type="ECO:0000256" key="1">
    <source>
        <dbReference type="ARBA" id="ARBA00022729"/>
    </source>
</evidence>
<evidence type="ECO:0000259" key="3">
    <source>
        <dbReference type="Pfam" id="PF13098"/>
    </source>
</evidence>
<feature type="chain" id="PRO_5044718510" evidence="2">
    <location>
        <begin position="17"/>
        <end position="128"/>
    </location>
</feature>
<reference evidence="5 7" key="1">
    <citation type="submission" date="2017-10" db="EMBL/GenBank/DDBJ databases">
        <title>Genomics of the genus Arcobacter.</title>
        <authorList>
            <person name="Perez-Cataluna A."/>
            <person name="Figueras M.J."/>
        </authorList>
    </citation>
    <scope>NUCLEOTIDE SEQUENCE [LARGE SCALE GENOMIC DNA]</scope>
    <source>
        <strain evidence="5 7">CECT 7835</strain>
    </source>
</reference>
<dbReference type="AlphaFoldDB" id="A0AAX2AAK6"/>
<dbReference type="Proteomes" id="UP000253850">
    <property type="component" value="Chromosome"/>
</dbReference>
<dbReference type="Pfam" id="PF13098">
    <property type="entry name" value="Thioredoxin_2"/>
    <property type="match status" value="1"/>
</dbReference>
<organism evidence="5 7">
    <name type="scientific">Halarcobacter bivalviorum</name>
    <dbReference type="NCBI Taxonomy" id="663364"/>
    <lineage>
        <taxon>Bacteria</taxon>
        <taxon>Pseudomonadati</taxon>
        <taxon>Campylobacterota</taxon>
        <taxon>Epsilonproteobacteria</taxon>
        <taxon>Campylobacterales</taxon>
        <taxon>Arcobacteraceae</taxon>
        <taxon>Halarcobacter</taxon>
    </lineage>
</organism>
<dbReference type="RefSeq" id="WP_114838664.1">
    <property type="nucleotide sequence ID" value="NZ_CP031217.1"/>
</dbReference>
<accession>A0AAX2AAK6</accession>
<keyword evidence="7" id="KW-1185">Reference proteome</keyword>
<keyword evidence="1 2" id="KW-0732">Signal</keyword>
<dbReference type="InterPro" id="IPR012336">
    <property type="entry name" value="Thioredoxin-like_fold"/>
</dbReference>
<evidence type="ECO:0000313" key="6">
    <source>
        <dbReference type="Proteomes" id="UP000253850"/>
    </source>
</evidence>
<dbReference type="SUPFAM" id="SSF52833">
    <property type="entry name" value="Thioredoxin-like"/>
    <property type="match status" value="1"/>
</dbReference>
<evidence type="ECO:0000256" key="2">
    <source>
        <dbReference type="SAM" id="SignalP"/>
    </source>
</evidence>
<dbReference type="InterPro" id="IPR036249">
    <property type="entry name" value="Thioredoxin-like_sf"/>
</dbReference>
<feature type="domain" description="Thioredoxin-like fold" evidence="3">
    <location>
        <begin position="33"/>
        <end position="123"/>
    </location>
</feature>
<gene>
    <name evidence="4" type="ORF">ABIV_0789</name>
    <name evidence="5" type="ORF">CRV05_00725</name>
</gene>
<dbReference type="PANTHER" id="PTHR15337:SF11">
    <property type="entry name" value="THIOREDOXIN DOMAIN-CONTAINING PROTEIN"/>
    <property type="match status" value="1"/>
</dbReference>
<dbReference type="EMBL" id="CP031217">
    <property type="protein sequence ID" value="AXH11802.1"/>
    <property type="molecule type" value="Genomic_DNA"/>
</dbReference>
<evidence type="ECO:0000313" key="4">
    <source>
        <dbReference type="EMBL" id="AXH11802.1"/>
    </source>
</evidence>
<evidence type="ECO:0000313" key="5">
    <source>
        <dbReference type="EMBL" id="RXK10929.1"/>
    </source>
</evidence>
<dbReference type="Proteomes" id="UP000289193">
    <property type="component" value="Unassembled WGS sequence"/>
</dbReference>
<dbReference type="KEGG" id="hbv:ABIV_0789"/>